<feature type="compositionally biased region" description="Acidic residues" evidence="1">
    <location>
        <begin position="1250"/>
        <end position="1264"/>
    </location>
</feature>
<feature type="domain" description="URB1 C-terminal" evidence="3">
    <location>
        <begin position="885"/>
        <end position="1119"/>
    </location>
</feature>
<dbReference type="InterPro" id="IPR059018">
    <property type="entry name" value="HEAT_URB1"/>
</dbReference>
<evidence type="ECO:0000259" key="4">
    <source>
        <dbReference type="Pfam" id="PF26140"/>
    </source>
</evidence>
<feature type="region of interest" description="Disordered" evidence="1">
    <location>
        <begin position="1175"/>
        <end position="1270"/>
    </location>
</feature>
<dbReference type="EMBL" id="KN846961">
    <property type="protein sequence ID" value="KIW64283.1"/>
    <property type="molecule type" value="Genomic_DNA"/>
</dbReference>
<dbReference type="Proteomes" id="UP000054266">
    <property type="component" value="Unassembled WGS sequence"/>
</dbReference>
<feature type="domain" description="URB1 N-terminal" evidence="2">
    <location>
        <begin position="98"/>
        <end position="435"/>
    </location>
</feature>
<dbReference type="AlphaFoldDB" id="A0A0D2F8D5"/>
<dbReference type="Pfam" id="PF11707">
    <property type="entry name" value="Npa1"/>
    <property type="match status" value="1"/>
</dbReference>
<feature type="region of interest" description="Disordered" evidence="1">
    <location>
        <begin position="1"/>
        <end position="43"/>
    </location>
</feature>
<dbReference type="HOGENOM" id="CLU_009575_0_0_1"/>
<dbReference type="InterPro" id="IPR016024">
    <property type="entry name" value="ARM-type_fold"/>
</dbReference>
<evidence type="ECO:0000313" key="5">
    <source>
        <dbReference type="EMBL" id="KIW64283.1"/>
    </source>
</evidence>
<gene>
    <name evidence="5" type="ORF">PV04_09229</name>
</gene>
<dbReference type="Pfam" id="PF16201">
    <property type="entry name" value="NopRA1"/>
    <property type="match status" value="1"/>
</dbReference>
<accession>A0A0D2F8D5</accession>
<dbReference type="PANTHER" id="PTHR13500:SF0">
    <property type="entry name" value="NUCLEOLAR PRE-RIBOSOMAL-ASSOCIATED PROTEIN 1"/>
    <property type="match status" value="1"/>
</dbReference>
<dbReference type="PANTHER" id="PTHR13500">
    <property type="entry name" value="NUCLEOLAR PRERIBOSOMAL-ASSOCIATED PROTEIN 1"/>
    <property type="match status" value="1"/>
</dbReference>
<dbReference type="InterPro" id="IPR032436">
    <property type="entry name" value="URB1_C"/>
</dbReference>
<dbReference type="STRING" id="5601.A0A0D2F8D5"/>
<keyword evidence="6" id="KW-1185">Reference proteome</keyword>
<dbReference type="GO" id="GO:0000463">
    <property type="term" value="P:maturation of LSU-rRNA from tricistronic rRNA transcript (SSU-rRNA, 5.8S rRNA, LSU-rRNA)"/>
    <property type="evidence" value="ECO:0007669"/>
    <property type="project" value="TreeGrafter"/>
</dbReference>
<reference evidence="5 6" key="1">
    <citation type="submission" date="2015-01" db="EMBL/GenBank/DDBJ databases">
        <title>The Genome Sequence of Capronia semiimmersa CBS27337.</title>
        <authorList>
            <consortium name="The Broad Institute Genomics Platform"/>
            <person name="Cuomo C."/>
            <person name="de Hoog S."/>
            <person name="Gorbushina A."/>
            <person name="Stielow B."/>
            <person name="Teixiera M."/>
            <person name="Abouelleil A."/>
            <person name="Chapman S.B."/>
            <person name="Priest M."/>
            <person name="Young S.K."/>
            <person name="Wortman J."/>
            <person name="Nusbaum C."/>
            <person name="Birren B."/>
        </authorList>
    </citation>
    <scope>NUCLEOTIDE SEQUENCE [LARGE SCALE GENOMIC DNA]</scope>
    <source>
        <strain evidence="5 6">CBS 27337</strain>
    </source>
</reference>
<name>A0A0D2F8D5_9EURO</name>
<protein>
    <submittedName>
        <fullName evidence="5">Uncharacterized protein</fullName>
    </submittedName>
</protein>
<feature type="compositionally biased region" description="Basic and acidic residues" evidence="1">
    <location>
        <begin position="1"/>
        <end position="10"/>
    </location>
</feature>
<evidence type="ECO:0000313" key="6">
    <source>
        <dbReference type="Proteomes" id="UP000054266"/>
    </source>
</evidence>
<evidence type="ECO:0000256" key="1">
    <source>
        <dbReference type="SAM" id="MobiDB-lite"/>
    </source>
</evidence>
<organism evidence="5 6">
    <name type="scientific">Phialophora macrospora</name>
    <dbReference type="NCBI Taxonomy" id="1851006"/>
    <lineage>
        <taxon>Eukaryota</taxon>
        <taxon>Fungi</taxon>
        <taxon>Dikarya</taxon>
        <taxon>Ascomycota</taxon>
        <taxon>Pezizomycotina</taxon>
        <taxon>Eurotiomycetes</taxon>
        <taxon>Chaetothyriomycetidae</taxon>
        <taxon>Chaetothyriales</taxon>
        <taxon>Herpotrichiellaceae</taxon>
        <taxon>Phialophora</taxon>
    </lineage>
</organism>
<feature type="compositionally biased region" description="Basic and acidic residues" evidence="1">
    <location>
        <begin position="1199"/>
        <end position="1226"/>
    </location>
</feature>
<dbReference type="GO" id="GO:0005730">
    <property type="term" value="C:nucleolus"/>
    <property type="evidence" value="ECO:0007669"/>
    <property type="project" value="TreeGrafter"/>
</dbReference>
<dbReference type="SUPFAM" id="SSF48371">
    <property type="entry name" value="ARM repeat"/>
    <property type="match status" value="1"/>
</dbReference>
<sequence>MSVRQMEERSRKRRKVEGSAPSKLASFTSSRQLQQLLHSSPHTPAEEIKSAIDQFTQFLSSISSDVGTPAQPGASQLKVLKEYCDEQSSTSHDQVDFPDLLSAWANAGQANTEPVLSAVPTAFTQFFRTVSNHVEFREFGLSLCHSLLKRDQIRIFDRNLSSPRAKEHLITPCLQLLTQIASFDGGALASNVFNRRDFLYRRLDGILTQTPSNPTRHQDVSAHQAGLEFVLANLKYLDPGSKSELITHGKLIYSAIRSLSDADVVTVVSFLNGLSTSILNDNSLGKQMKVRCFNSGVLSMLAKLYDYKIGSEAGPSLEVRDALQQLLLQACTSPNGNLLPQDGWYPVGTNPEVLEQSENMIDLGLDSPFHFDDYTEKVPVKNSTLSTFLQTLRPENDVLQANLITGIFEAAPELVADYFTKKQKFIVPPGDDPKWRGQFAFLFSVVQLPVPKNCGWHDKLPLAPPPLSIVVESILPRPLDRATLGKCLRMNDDIMTMSAVRLLTVAFVKLEAVLNAFGKAPPKATLWRQASRKLINLFVERIPPLHDIVTAFQKVDREDEQTRTTVLECVATYLRVLPSLAASSKFDFGPSLTKTIQGFGREDSIVDEDVLTEQIQHLLQITNISPSTRWFHKGASDDVSLIVQLFQFCVQRPGSLVAKQALPILKAVLHSKGVIGTETRSFEALVSSLGCTKKWEPALVTYQFLDNCLSRTIQRPVKYLDQLEQAQQLLSDSTDLSLVACCVAEQWQYVAKKEDSKAIKNVAGWIAKFFSALDAAGENYRVMTHFKEDIMKQQCKENETAKAALDKLFEKQRTKPAVLPNLQLHDSEPCGEIQMEDVATSPEETAPNADLANAFPPPPPIPHSLTGLDRWSKPDFESEIHTGRLASLIRCLISSESEIRIQAFHTLQGVMYAVEESAYEEKTQLYLLLGELCETVKVHNVSKLAGNSSSPPASIVAELAIHFLPTIAEPSSPFYRKTNNYLLRGPSWSVTHILTYWISETFFIAPEIDDADIPFHVPQSSGRTSGGGSTRTGTGLGGTNNAQALEVEHLLDLLLRSLRTEEDMNLFRRAHVFARLFSYYLAPICPRHIRKKILGLVYSATSVTGGSDTLITRTGVREWLAVAKTVRLHSGYGPLFGKIDEDVNTWIEALEKEIERTCHGEAIKRWETERRTFNAAEGANSASNANGRVLTTASTSKSGDGDGGDHKERHVDGAARLDREDTRGSDFDDSGSGSSAPTDTSSDDGSASESESESDSDSDSDPDSDAIMSW</sequence>
<dbReference type="InterPro" id="IPR039844">
    <property type="entry name" value="URB1"/>
</dbReference>
<dbReference type="InterPro" id="IPR021714">
    <property type="entry name" value="URB1_N"/>
</dbReference>
<feature type="compositionally biased region" description="Low complexity" evidence="1">
    <location>
        <begin position="1230"/>
        <end position="1249"/>
    </location>
</feature>
<proteinExistence type="predicted"/>
<dbReference type="GO" id="GO:0000466">
    <property type="term" value="P:maturation of 5.8S rRNA from tricistronic rRNA transcript (SSU-rRNA, 5.8S rRNA, LSU-rRNA)"/>
    <property type="evidence" value="ECO:0007669"/>
    <property type="project" value="TreeGrafter"/>
</dbReference>
<dbReference type="Pfam" id="PF26140">
    <property type="entry name" value="HEAT_URB1"/>
    <property type="match status" value="1"/>
</dbReference>
<feature type="compositionally biased region" description="Polar residues" evidence="1">
    <location>
        <begin position="1189"/>
        <end position="1198"/>
    </location>
</feature>
<evidence type="ECO:0000259" key="3">
    <source>
        <dbReference type="Pfam" id="PF16201"/>
    </source>
</evidence>
<feature type="domain" description="URB1 central HEAT repeat" evidence="4">
    <location>
        <begin position="625"/>
        <end position="814"/>
    </location>
</feature>
<feature type="compositionally biased region" description="Low complexity" evidence="1">
    <location>
        <begin position="1175"/>
        <end position="1187"/>
    </location>
</feature>
<evidence type="ECO:0000259" key="2">
    <source>
        <dbReference type="Pfam" id="PF11707"/>
    </source>
</evidence>